<dbReference type="SUPFAM" id="SSF53474">
    <property type="entry name" value="alpha/beta-Hydrolases"/>
    <property type="match status" value="1"/>
</dbReference>
<organism evidence="7 8">
    <name type="scientific">Phaeobacter italicus</name>
    <dbReference type="NCBI Taxonomy" id="481446"/>
    <lineage>
        <taxon>Bacteria</taxon>
        <taxon>Pseudomonadati</taxon>
        <taxon>Pseudomonadota</taxon>
        <taxon>Alphaproteobacteria</taxon>
        <taxon>Rhodobacterales</taxon>
        <taxon>Roseobacteraceae</taxon>
        <taxon>Phaeobacter</taxon>
    </lineage>
</organism>
<dbReference type="InterPro" id="IPR010941">
    <property type="entry name" value="PhaC_N"/>
</dbReference>
<dbReference type="Gene3D" id="3.40.50.1820">
    <property type="entry name" value="alpha/beta hydrolase"/>
    <property type="match status" value="1"/>
</dbReference>
<keyword evidence="4 7" id="KW-0012">Acyltransferase</keyword>
<dbReference type="NCBIfam" id="TIGR01838">
    <property type="entry name" value="PHA_synth_I"/>
    <property type="match status" value="1"/>
</dbReference>
<evidence type="ECO:0000313" key="7">
    <source>
        <dbReference type="EMBL" id="CRL09288.1"/>
    </source>
</evidence>
<evidence type="ECO:0000313" key="8">
    <source>
        <dbReference type="Proteomes" id="UP000043764"/>
    </source>
</evidence>
<dbReference type="InterPro" id="IPR010963">
    <property type="entry name" value="PHA_synth_I"/>
</dbReference>
<name>A0A0H5CXF5_9RHOB</name>
<dbReference type="STRING" id="481446.NIT7645_03142"/>
<feature type="region of interest" description="Disordered" evidence="5">
    <location>
        <begin position="100"/>
        <end position="120"/>
    </location>
</feature>
<dbReference type="Proteomes" id="UP000043764">
    <property type="component" value="Unassembled WGS sequence"/>
</dbReference>
<dbReference type="GO" id="GO:0005737">
    <property type="term" value="C:cytoplasm"/>
    <property type="evidence" value="ECO:0007669"/>
    <property type="project" value="UniProtKB-SubCell"/>
</dbReference>
<dbReference type="GO" id="GO:0042619">
    <property type="term" value="P:poly-hydroxybutyrate biosynthetic process"/>
    <property type="evidence" value="ECO:0007669"/>
    <property type="project" value="InterPro"/>
</dbReference>
<gene>
    <name evidence="7" type="primary">phbC</name>
    <name evidence="7" type="ORF">NIT7321_00117</name>
</gene>
<evidence type="ECO:0000256" key="1">
    <source>
        <dbReference type="ARBA" id="ARBA00004496"/>
    </source>
</evidence>
<proteinExistence type="predicted"/>
<evidence type="ECO:0000259" key="6">
    <source>
        <dbReference type="Pfam" id="PF07167"/>
    </source>
</evidence>
<evidence type="ECO:0000256" key="4">
    <source>
        <dbReference type="ARBA" id="ARBA00023315"/>
    </source>
</evidence>
<evidence type="ECO:0000256" key="2">
    <source>
        <dbReference type="ARBA" id="ARBA00022490"/>
    </source>
</evidence>
<keyword evidence="2" id="KW-0963">Cytoplasm</keyword>
<feature type="compositionally biased region" description="Basic and acidic residues" evidence="5">
    <location>
        <begin position="110"/>
        <end position="120"/>
    </location>
</feature>
<comment type="subcellular location">
    <subcellularLocation>
        <location evidence="1">Cytoplasm</location>
    </subcellularLocation>
</comment>
<keyword evidence="3 7" id="KW-0808">Transferase</keyword>
<keyword evidence="8" id="KW-1185">Reference proteome</keyword>
<dbReference type="GO" id="GO:0016746">
    <property type="term" value="F:acyltransferase activity"/>
    <property type="evidence" value="ECO:0007669"/>
    <property type="project" value="UniProtKB-KW"/>
</dbReference>
<dbReference type="RefSeq" id="WP_050672267.1">
    <property type="nucleotide sequence ID" value="NZ_CVRL01000001.1"/>
</dbReference>
<dbReference type="Pfam" id="PF07167">
    <property type="entry name" value="PhaC_N"/>
    <property type="match status" value="1"/>
</dbReference>
<sequence>MTTSDGAGTIVSPEHLERIKQNMEQVEQLSKRLVEVLAQKKPHPPSLDGPNQELFARAATAYWSEMVKNPAKLLENQVAYWGQAVVNFAEAQALLAKQMEQMTGEDSDAETPKSKPGDRRFANPMWDTNPYFHFIKQQYLTNAEAIQSAVAEIDNLEDIDKRRVRYFADQIVQMMAPTNFLATNPDALEKAVETEGKSLIQGLENLVADLEANDGELVVRLADETAFEIGRNIATTLGEVVFRNEMMELIQYRPTTETVHETPIVLFPPWINKFYILDLKAQNSLIKWVTEQGYTLFVVSWLNPGQEHADLGLDDYVEKGFLTAIDTAKSICKVKQVNAVGYCIAGTTLSLTLSLMKQRGDTSVKSATLFTALTDFSDQGEFTPFLQNDFIDGIEEEVNNNGLLRSYIMARTFSFLRSNDLVYGPAIRSYMLGETPPAFDLLYWNGDGANLPGRMAMEYLRGLCQRNEFADGGFELLGHRLHLREVTVPVMAITCETDHIANWKDCYRGVQQMGSRSKTFVVAQSGHIAGIVNPPSRNKYGHYTNTDLKGDANAWMEGATFHEGSWWPRWEAWLKKRSGKQVTAREPGDSKHPPLTPAPGDYVRVKARR</sequence>
<dbReference type="PANTHER" id="PTHR36837">
    <property type="entry name" value="POLY(3-HYDROXYALKANOATE) POLYMERASE SUBUNIT PHAC"/>
    <property type="match status" value="1"/>
</dbReference>
<evidence type="ECO:0000256" key="5">
    <source>
        <dbReference type="SAM" id="MobiDB-lite"/>
    </source>
</evidence>
<dbReference type="EMBL" id="CVRL01000001">
    <property type="protein sequence ID" value="CRL09288.1"/>
    <property type="molecule type" value="Genomic_DNA"/>
</dbReference>
<dbReference type="InterPro" id="IPR051321">
    <property type="entry name" value="PHA/PHB_synthase"/>
</dbReference>
<feature type="domain" description="Poly-beta-hydroxybutyrate polymerase N-terminal" evidence="6">
    <location>
        <begin position="118"/>
        <end position="289"/>
    </location>
</feature>
<reference evidence="8" key="1">
    <citation type="submission" date="2015-05" db="EMBL/GenBank/DDBJ databases">
        <authorList>
            <person name="Rodrigo-Torres Lidia"/>
            <person name="Arahal R.David."/>
        </authorList>
    </citation>
    <scope>NUCLEOTIDE SEQUENCE [LARGE SCALE GENOMIC DNA]</scope>
    <source>
        <strain evidence="8">CECT 7321</strain>
    </source>
</reference>
<dbReference type="AlphaFoldDB" id="A0A0H5CXF5"/>
<protein>
    <submittedName>
        <fullName evidence="7">Poly-beta-hydroxybutyrate polymerase</fullName>
        <ecNumber evidence="7">2.3.1.-</ecNumber>
    </submittedName>
</protein>
<dbReference type="PANTHER" id="PTHR36837:SF5">
    <property type="entry name" value="POLY-3-HYDROXYBUTYRATE SYNTHASE"/>
    <property type="match status" value="1"/>
</dbReference>
<dbReference type="EC" id="2.3.1.-" evidence="7"/>
<evidence type="ECO:0000256" key="3">
    <source>
        <dbReference type="ARBA" id="ARBA00022679"/>
    </source>
</evidence>
<accession>A0A0H5CXF5</accession>
<dbReference type="InterPro" id="IPR029058">
    <property type="entry name" value="AB_hydrolase_fold"/>
</dbReference>
<feature type="region of interest" description="Disordered" evidence="5">
    <location>
        <begin position="578"/>
        <end position="609"/>
    </location>
</feature>